<evidence type="ECO:0000313" key="1">
    <source>
        <dbReference type="EMBL" id="UNO50700.1"/>
    </source>
</evidence>
<name>T0D3Z0_ALIAG</name>
<protein>
    <submittedName>
        <fullName evidence="1">Uncharacterized protein</fullName>
    </submittedName>
</protein>
<keyword evidence="2" id="KW-1185">Reference proteome</keyword>
<proteinExistence type="predicted"/>
<dbReference type="OrthoDB" id="2376486at2"/>
<evidence type="ECO:0000313" key="2">
    <source>
        <dbReference type="Proteomes" id="UP000829401"/>
    </source>
</evidence>
<accession>T0D3Z0</accession>
<reference evidence="2" key="1">
    <citation type="journal article" date="2022" name="G3 (Bethesda)">
        <title>Unveiling the complete genome sequence of Alicyclobacillus acidoterrestris DSM 3922T, a taint-producing strain.</title>
        <authorList>
            <person name="Leonardo I.C."/>
            <person name="Barreto Crespo M.T."/>
            <person name="Gaspar F.B."/>
        </authorList>
    </citation>
    <scope>NUCLEOTIDE SEQUENCE [LARGE SCALE GENOMIC DNA]</scope>
    <source>
        <strain evidence="2">DSM 3922</strain>
    </source>
</reference>
<dbReference type="RefSeq" id="WP_021296490.1">
    <property type="nucleotide sequence ID" value="NZ_AURB01000129.1"/>
</dbReference>
<dbReference type="AlphaFoldDB" id="T0D3Z0"/>
<dbReference type="STRING" id="1356854.N007_07265"/>
<sequence length="131" mass="14828">MENPRKRSNRTEGQSRRGQVVDLKAYRARHNKKGKTEHHVRPNKPPFRRNRWEYLRWLCFALVAVTVVFAVLGLCPISWSTQAAIIAVFTGTVGLGCGLWLNAVGDVMARRVLLFLSGAFVIAYLCALFQI</sequence>
<dbReference type="EMBL" id="CP080467">
    <property type="protein sequence ID" value="UNO50700.1"/>
    <property type="molecule type" value="Genomic_DNA"/>
</dbReference>
<organism evidence="1 2">
    <name type="scientific">Alicyclobacillus acidoterrestris (strain ATCC 49025 / DSM 3922 / CIP 106132 / NCIMB 13137 / GD3B)</name>
    <dbReference type="NCBI Taxonomy" id="1356854"/>
    <lineage>
        <taxon>Bacteria</taxon>
        <taxon>Bacillati</taxon>
        <taxon>Bacillota</taxon>
        <taxon>Bacilli</taxon>
        <taxon>Bacillales</taxon>
        <taxon>Alicyclobacillaceae</taxon>
        <taxon>Alicyclobacillus</taxon>
    </lineage>
</organism>
<dbReference type="KEGG" id="aaco:K1I37_09960"/>
<gene>
    <name evidence="1" type="ORF">K1I37_09960</name>
</gene>
<dbReference type="Proteomes" id="UP000829401">
    <property type="component" value="Chromosome"/>
</dbReference>
<accession>A0A9E6ZHE5</accession>